<reference evidence="3" key="1">
    <citation type="journal article" date="2014" name="Proc. Natl. Acad. Sci. U.S.A.">
        <title>Extensive sampling of basidiomycete genomes demonstrates inadequacy of the white-rot/brown-rot paradigm for wood decay fungi.</title>
        <authorList>
            <person name="Riley R."/>
            <person name="Salamov A.A."/>
            <person name="Brown D.W."/>
            <person name="Nagy L.G."/>
            <person name="Floudas D."/>
            <person name="Held B.W."/>
            <person name="Levasseur A."/>
            <person name="Lombard V."/>
            <person name="Morin E."/>
            <person name="Otillar R."/>
            <person name="Lindquist E.A."/>
            <person name="Sun H."/>
            <person name="LaButti K.M."/>
            <person name="Schmutz J."/>
            <person name="Jabbour D."/>
            <person name="Luo H."/>
            <person name="Baker S.E."/>
            <person name="Pisabarro A.G."/>
            <person name="Walton J.D."/>
            <person name="Blanchette R.A."/>
            <person name="Henrissat B."/>
            <person name="Martin F."/>
            <person name="Cullen D."/>
            <person name="Hibbett D.S."/>
            <person name="Grigoriev I.V."/>
        </authorList>
    </citation>
    <scope>NUCLEOTIDE SEQUENCE [LARGE SCALE GENOMIC DNA]</scope>
    <source>
        <strain evidence="3">MUCL 33604</strain>
    </source>
</reference>
<proteinExistence type="predicted"/>
<gene>
    <name evidence="2" type="ORF">JAAARDRAFT_201241</name>
</gene>
<dbReference type="AlphaFoldDB" id="A0A067PEU6"/>
<evidence type="ECO:0000256" key="1">
    <source>
        <dbReference type="SAM" id="MobiDB-lite"/>
    </source>
</evidence>
<feature type="region of interest" description="Disordered" evidence="1">
    <location>
        <begin position="131"/>
        <end position="161"/>
    </location>
</feature>
<feature type="compositionally biased region" description="Acidic residues" evidence="1">
    <location>
        <begin position="135"/>
        <end position="161"/>
    </location>
</feature>
<evidence type="ECO:0000313" key="3">
    <source>
        <dbReference type="Proteomes" id="UP000027265"/>
    </source>
</evidence>
<feature type="region of interest" description="Disordered" evidence="1">
    <location>
        <begin position="53"/>
        <end position="73"/>
    </location>
</feature>
<dbReference type="Proteomes" id="UP000027265">
    <property type="component" value="Unassembled WGS sequence"/>
</dbReference>
<name>A0A067PEU6_9AGAM</name>
<accession>A0A067PEU6</accession>
<dbReference type="InParanoid" id="A0A067PEU6"/>
<evidence type="ECO:0000313" key="2">
    <source>
        <dbReference type="EMBL" id="KDQ48991.1"/>
    </source>
</evidence>
<keyword evidence="3" id="KW-1185">Reference proteome</keyword>
<sequence>MLPDKTSTPQSYDQSRNLIHYTRFPLPNSSYRQADEQWSPNAEAVCNVTTQPHQRRSVTVEDVDEEESSRRSEEEVANLTFAEDVKGRQPRVSFSRTGGLGMRLRIVNLSRNLQEMTLLTMTTMIKGEAGLHLEEDQEEEDLEEEDLEEEDPEEEDLEEEDLWEEVTLEQDCEDPLAQEDQQGLEV</sequence>
<organism evidence="2 3">
    <name type="scientific">Jaapia argillacea MUCL 33604</name>
    <dbReference type="NCBI Taxonomy" id="933084"/>
    <lineage>
        <taxon>Eukaryota</taxon>
        <taxon>Fungi</taxon>
        <taxon>Dikarya</taxon>
        <taxon>Basidiomycota</taxon>
        <taxon>Agaricomycotina</taxon>
        <taxon>Agaricomycetes</taxon>
        <taxon>Agaricomycetidae</taxon>
        <taxon>Jaapiales</taxon>
        <taxon>Jaapiaceae</taxon>
        <taxon>Jaapia</taxon>
    </lineage>
</organism>
<protein>
    <submittedName>
        <fullName evidence="2">Uncharacterized protein</fullName>
    </submittedName>
</protein>
<dbReference type="EMBL" id="KL197873">
    <property type="protein sequence ID" value="KDQ48991.1"/>
    <property type="molecule type" value="Genomic_DNA"/>
</dbReference>
<dbReference type="HOGENOM" id="CLU_1454625_0_0_1"/>